<keyword evidence="1" id="KW-1133">Transmembrane helix</keyword>
<keyword evidence="1" id="KW-0812">Transmembrane</keyword>
<keyword evidence="3" id="KW-1185">Reference proteome</keyword>
<organism evidence="2 3">
    <name type="scientific">Gimesia alba</name>
    <dbReference type="NCBI Taxonomy" id="2527973"/>
    <lineage>
        <taxon>Bacteria</taxon>
        <taxon>Pseudomonadati</taxon>
        <taxon>Planctomycetota</taxon>
        <taxon>Planctomycetia</taxon>
        <taxon>Planctomycetales</taxon>
        <taxon>Planctomycetaceae</taxon>
        <taxon>Gimesia</taxon>
    </lineage>
</organism>
<keyword evidence="1" id="KW-0472">Membrane</keyword>
<feature type="transmembrane region" description="Helical" evidence="1">
    <location>
        <begin position="37"/>
        <end position="54"/>
    </location>
</feature>
<gene>
    <name evidence="2" type="ORF">Pan241w_38440</name>
</gene>
<accession>A0A517RIQ0</accession>
<dbReference type="OrthoDB" id="281462at2"/>
<dbReference type="AlphaFoldDB" id="A0A517RIQ0"/>
<evidence type="ECO:0000313" key="2">
    <source>
        <dbReference type="EMBL" id="QDT43740.1"/>
    </source>
</evidence>
<dbReference type="RefSeq" id="WP_145218639.1">
    <property type="nucleotide sequence ID" value="NZ_CP036269.1"/>
</dbReference>
<feature type="transmembrane region" description="Helical" evidence="1">
    <location>
        <begin position="12"/>
        <end position="31"/>
    </location>
</feature>
<evidence type="ECO:0000313" key="3">
    <source>
        <dbReference type="Proteomes" id="UP000317171"/>
    </source>
</evidence>
<name>A0A517RIQ0_9PLAN</name>
<feature type="transmembrane region" description="Helical" evidence="1">
    <location>
        <begin position="66"/>
        <end position="87"/>
    </location>
</feature>
<dbReference type="Proteomes" id="UP000317171">
    <property type="component" value="Chromosome"/>
</dbReference>
<evidence type="ECO:0000256" key="1">
    <source>
        <dbReference type="SAM" id="Phobius"/>
    </source>
</evidence>
<reference evidence="2 3" key="1">
    <citation type="submission" date="2019-02" db="EMBL/GenBank/DDBJ databases">
        <title>Deep-cultivation of Planctomycetes and their phenomic and genomic characterization uncovers novel biology.</title>
        <authorList>
            <person name="Wiegand S."/>
            <person name="Jogler M."/>
            <person name="Boedeker C."/>
            <person name="Pinto D."/>
            <person name="Vollmers J."/>
            <person name="Rivas-Marin E."/>
            <person name="Kohn T."/>
            <person name="Peeters S.H."/>
            <person name="Heuer A."/>
            <person name="Rast P."/>
            <person name="Oberbeckmann S."/>
            <person name="Bunk B."/>
            <person name="Jeske O."/>
            <person name="Meyerdierks A."/>
            <person name="Storesund J.E."/>
            <person name="Kallscheuer N."/>
            <person name="Luecker S."/>
            <person name="Lage O.M."/>
            <person name="Pohl T."/>
            <person name="Merkel B.J."/>
            <person name="Hornburger P."/>
            <person name="Mueller R.-W."/>
            <person name="Bruemmer F."/>
            <person name="Labrenz M."/>
            <person name="Spormann A.M."/>
            <person name="Op den Camp H."/>
            <person name="Overmann J."/>
            <person name="Amann R."/>
            <person name="Jetten M.S.M."/>
            <person name="Mascher T."/>
            <person name="Medema M.H."/>
            <person name="Devos D.P."/>
            <person name="Kaster A.-K."/>
            <person name="Ovreas L."/>
            <person name="Rohde M."/>
            <person name="Galperin M.Y."/>
            <person name="Jogler C."/>
        </authorList>
    </citation>
    <scope>NUCLEOTIDE SEQUENCE [LARGE SCALE GENOMIC DNA]</scope>
    <source>
        <strain evidence="2 3">Pan241w</strain>
    </source>
</reference>
<proteinExistence type="predicted"/>
<dbReference type="KEGG" id="gaz:Pan241w_38440"/>
<protein>
    <submittedName>
        <fullName evidence="2">Uncharacterized protein</fullName>
    </submittedName>
</protein>
<dbReference type="EMBL" id="CP036269">
    <property type="protein sequence ID" value="QDT43740.1"/>
    <property type="molecule type" value="Genomic_DNA"/>
</dbReference>
<sequence length="98" mass="11199">MIQNHRFDNRIVRGITIALTVIAMTLIYFATLFRKDAYLILGITFALYGILRLAKRLLSGVSVDKLDRVIFYAFILLSLIPLSYGVWQALIHTNIIGR</sequence>